<feature type="transmembrane region" description="Helical" evidence="6">
    <location>
        <begin position="12"/>
        <end position="44"/>
    </location>
</feature>
<comment type="similarity">
    <text evidence="2">Belongs to the autoinducer-2 exporter (AI-2E) (TC 2.A.86) family.</text>
</comment>
<evidence type="ECO:0000256" key="3">
    <source>
        <dbReference type="ARBA" id="ARBA00022692"/>
    </source>
</evidence>
<evidence type="ECO:0000256" key="6">
    <source>
        <dbReference type="SAM" id="Phobius"/>
    </source>
</evidence>
<feature type="transmembrane region" description="Helical" evidence="6">
    <location>
        <begin position="257"/>
        <end position="276"/>
    </location>
</feature>
<dbReference type="GO" id="GO:0055085">
    <property type="term" value="P:transmembrane transport"/>
    <property type="evidence" value="ECO:0007669"/>
    <property type="project" value="TreeGrafter"/>
</dbReference>
<name>A0A1H5Z2Z7_9HYPH</name>
<evidence type="ECO:0000256" key="5">
    <source>
        <dbReference type="ARBA" id="ARBA00023136"/>
    </source>
</evidence>
<dbReference type="GO" id="GO:0016020">
    <property type="term" value="C:membrane"/>
    <property type="evidence" value="ECO:0007669"/>
    <property type="project" value="UniProtKB-SubCell"/>
</dbReference>
<comment type="subcellular location">
    <subcellularLocation>
        <location evidence="1">Membrane</location>
        <topology evidence="1">Multi-pass membrane protein</topology>
    </subcellularLocation>
</comment>
<dbReference type="InterPro" id="IPR002549">
    <property type="entry name" value="AI-2E-like"/>
</dbReference>
<accession>A0A1H5Z2Z7</accession>
<keyword evidence="5 6" id="KW-0472">Membrane</keyword>
<dbReference type="OrthoDB" id="9799225at2"/>
<gene>
    <name evidence="7" type="ORF">SAMN04488115_104197</name>
</gene>
<protein>
    <submittedName>
        <fullName evidence="7">Predicted PurR-regulated permease PerM</fullName>
    </submittedName>
</protein>
<proteinExistence type="inferred from homology"/>
<reference evidence="7 8" key="1">
    <citation type="submission" date="2016-10" db="EMBL/GenBank/DDBJ databases">
        <authorList>
            <person name="de Groot N.N."/>
        </authorList>
    </citation>
    <scope>NUCLEOTIDE SEQUENCE [LARGE SCALE GENOMIC DNA]</scope>
    <source>
        <strain evidence="7 8">DSM 26656</strain>
    </source>
</reference>
<feature type="transmembrane region" description="Helical" evidence="6">
    <location>
        <begin position="56"/>
        <end position="82"/>
    </location>
</feature>
<evidence type="ECO:0000256" key="4">
    <source>
        <dbReference type="ARBA" id="ARBA00022989"/>
    </source>
</evidence>
<feature type="transmembrane region" description="Helical" evidence="6">
    <location>
        <begin position="296"/>
        <end position="321"/>
    </location>
</feature>
<dbReference type="PANTHER" id="PTHR21716">
    <property type="entry name" value="TRANSMEMBRANE PROTEIN"/>
    <property type="match status" value="1"/>
</dbReference>
<dbReference type="AlphaFoldDB" id="A0A1H5Z2Z7"/>
<feature type="transmembrane region" description="Helical" evidence="6">
    <location>
        <begin position="231"/>
        <end position="250"/>
    </location>
</feature>
<evidence type="ECO:0000256" key="1">
    <source>
        <dbReference type="ARBA" id="ARBA00004141"/>
    </source>
</evidence>
<evidence type="ECO:0000256" key="2">
    <source>
        <dbReference type="ARBA" id="ARBA00009773"/>
    </source>
</evidence>
<keyword evidence="3 6" id="KW-0812">Transmembrane</keyword>
<dbReference type="EMBL" id="FNUY01000004">
    <property type="protein sequence ID" value="SEG30015.1"/>
    <property type="molecule type" value="Genomic_DNA"/>
</dbReference>
<keyword evidence="4 6" id="KW-1133">Transmembrane helix</keyword>
<feature type="transmembrane region" description="Helical" evidence="6">
    <location>
        <begin position="193"/>
        <end position="211"/>
    </location>
</feature>
<dbReference type="Proteomes" id="UP000236743">
    <property type="component" value="Unassembled WGS sequence"/>
</dbReference>
<organism evidence="7 8">
    <name type="scientific">Bosea lathyri</name>
    <dbReference type="NCBI Taxonomy" id="1036778"/>
    <lineage>
        <taxon>Bacteria</taxon>
        <taxon>Pseudomonadati</taxon>
        <taxon>Pseudomonadota</taxon>
        <taxon>Alphaproteobacteria</taxon>
        <taxon>Hyphomicrobiales</taxon>
        <taxon>Boseaceae</taxon>
        <taxon>Bosea</taxon>
    </lineage>
</organism>
<sequence>MTSGKIYQSAQVLIAMILAIAALSVASSVFAPVAFALFIIALVWPLQKRLKAVLPAMLALAISVVVMVVTFVAFGSLIVWAFGRVGRWIVSDAARFQHFYDQTTVWLEGHGIAVAGVWSENFNVNWMLRTAQTISGRLNSTMSFWLVVLVYVILGLLEVDDFGKKVRGMGNRDVGRVLLDGSTSTATKIRRYMLVRTLMSVMTGLLVWGFAKLVGLQLAAEWGFIAFLLNYIPFMGPLIATVFPTVFAMAQFESWQAVIAVFACLNLIQFIVGSYIEPRVAGSALSISPAMVLFSVFFWTYLWGVFGAFIGVPITIALLTFCAQHPSSLWVAELFGSPGKDGQPAQGQQGVTDPVSPA</sequence>
<dbReference type="Pfam" id="PF01594">
    <property type="entry name" value="AI-2E_transport"/>
    <property type="match status" value="1"/>
</dbReference>
<dbReference type="PANTHER" id="PTHR21716:SF64">
    <property type="entry name" value="AI-2 TRANSPORT PROTEIN TQSA"/>
    <property type="match status" value="1"/>
</dbReference>
<evidence type="ECO:0000313" key="7">
    <source>
        <dbReference type="EMBL" id="SEG30015.1"/>
    </source>
</evidence>
<keyword evidence="8" id="KW-1185">Reference proteome</keyword>
<evidence type="ECO:0000313" key="8">
    <source>
        <dbReference type="Proteomes" id="UP000236743"/>
    </source>
</evidence>
<feature type="transmembrane region" description="Helical" evidence="6">
    <location>
        <begin position="142"/>
        <end position="159"/>
    </location>
</feature>